<dbReference type="GO" id="GO:0032259">
    <property type="term" value="P:methylation"/>
    <property type="evidence" value="ECO:0007669"/>
    <property type="project" value="UniProtKB-KW"/>
</dbReference>
<dbReference type="Gene3D" id="3.40.50.150">
    <property type="entry name" value="Vaccinia Virus protein VP39"/>
    <property type="match status" value="1"/>
</dbReference>
<dbReference type="GO" id="GO:0005789">
    <property type="term" value="C:endoplasmic reticulum membrane"/>
    <property type="evidence" value="ECO:0007669"/>
    <property type="project" value="UniProtKB-SubCell"/>
</dbReference>
<name>A0A8T0A0Q8_9BILA</name>
<dbReference type="GO" id="GO:0003723">
    <property type="term" value="F:RNA binding"/>
    <property type="evidence" value="ECO:0007669"/>
    <property type="project" value="UniProtKB-UniRule"/>
</dbReference>
<evidence type="ECO:0000256" key="1">
    <source>
        <dbReference type="ARBA" id="ARBA00004477"/>
    </source>
</evidence>
<evidence type="ECO:0000256" key="7">
    <source>
        <dbReference type="PROSITE-ProRule" id="PRU01023"/>
    </source>
</evidence>
<protein>
    <recommendedName>
        <fullName evidence="9">SAM-dependent MTase RsmB/NOP-type domain-containing protein</fullName>
    </recommendedName>
</protein>
<keyword evidence="7" id="KW-0949">S-adenosyl-L-methionine</keyword>
<dbReference type="InterPro" id="IPR029063">
    <property type="entry name" value="SAM-dependent_MTases_sf"/>
</dbReference>
<evidence type="ECO:0000313" key="11">
    <source>
        <dbReference type="Proteomes" id="UP000605970"/>
    </source>
</evidence>
<feature type="transmembrane region" description="Helical" evidence="8">
    <location>
        <begin position="302"/>
        <end position="320"/>
    </location>
</feature>
<keyword evidence="7" id="KW-0808">Transferase</keyword>
<dbReference type="Pfam" id="PF25378">
    <property type="entry name" value="PUA_NSUN2"/>
    <property type="match status" value="1"/>
</dbReference>
<proteinExistence type="inferred from homology"/>
<feature type="transmembrane region" description="Helical" evidence="8">
    <location>
        <begin position="351"/>
        <end position="369"/>
    </location>
</feature>
<dbReference type="OrthoDB" id="8914197at2759"/>
<evidence type="ECO:0000256" key="8">
    <source>
        <dbReference type="SAM" id="Phobius"/>
    </source>
</evidence>
<evidence type="ECO:0000313" key="10">
    <source>
        <dbReference type="EMBL" id="KAF7639130.1"/>
    </source>
</evidence>
<reference evidence="10" key="1">
    <citation type="journal article" date="2020" name="Ecol. Evol.">
        <title>Genome structure and content of the rice root-knot nematode (Meloidogyne graminicola).</title>
        <authorList>
            <person name="Phan N.T."/>
            <person name="Danchin E.G.J."/>
            <person name="Klopp C."/>
            <person name="Perfus-Barbeoch L."/>
            <person name="Kozlowski D.K."/>
            <person name="Koutsovoulos G.D."/>
            <person name="Lopez-Roques C."/>
            <person name="Bouchez O."/>
            <person name="Zahm M."/>
            <person name="Besnard G."/>
            <person name="Bellafiore S."/>
        </authorList>
    </citation>
    <scope>NUCLEOTIDE SEQUENCE</scope>
    <source>
        <strain evidence="10">VN-18</strain>
    </source>
</reference>
<keyword evidence="6 8" id="KW-0472">Membrane</keyword>
<organism evidence="10 11">
    <name type="scientific">Meloidogyne graminicola</name>
    <dbReference type="NCBI Taxonomy" id="189291"/>
    <lineage>
        <taxon>Eukaryota</taxon>
        <taxon>Metazoa</taxon>
        <taxon>Ecdysozoa</taxon>
        <taxon>Nematoda</taxon>
        <taxon>Chromadorea</taxon>
        <taxon>Rhabditida</taxon>
        <taxon>Tylenchina</taxon>
        <taxon>Tylenchomorpha</taxon>
        <taxon>Tylenchoidea</taxon>
        <taxon>Meloidogynidae</taxon>
        <taxon>Meloidogyninae</taxon>
        <taxon>Meloidogyne</taxon>
    </lineage>
</organism>
<dbReference type="Pfam" id="PF25376">
    <property type="entry name" value="Pre-PUA_NSUN2"/>
    <property type="match status" value="1"/>
</dbReference>
<dbReference type="EMBL" id="JABEBT010000007">
    <property type="protein sequence ID" value="KAF7639130.1"/>
    <property type="molecule type" value="Genomic_DNA"/>
</dbReference>
<evidence type="ECO:0000259" key="9">
    <source>
        <dbReference type="PROSITE" id="PS51686"/>
    </source>
</evidence>
<keyword evidence="7" id="KW-0489">Methyltransferase</keyword>
<comment type="subcellular location">
    <subcellularLocation>
        <location evidence="1">Endoplasmic reticulum membrane</location>
        <topology evidence="1">Multi-pass membrane protein</topology>
    </subcellularLocation>
</comment>
<dbReference type="AlphaFoldDB" id="A0A8T0A0Q8"/>
<comment type="caution">
    <text evidence="7">Lacks conserved residue(s) required for the propagation of feature annotation.</text>
</comment>
<dbReference type="InterPro" id="IPR009787">
    <property type="entry name" value="Jagunal"/>
</dbReference>
<keyword evidence="3 8" id="KW-0812">Transmembrane</keyword>
<keyword evidence="5 8" id="KW-1133">Transmembrane helix</keyword>
<comment type="caution">
    <text evidence="10">The sequence shown here is derived from an EMBL/GenBank/DDBJ whole genome shotgun (WGS) entry which is preliminary data.</text>
</comment>
<dbReference type="PROSITE" id="PS51686">
    <property type="entry name" value="SAM_MT_RSMB_NOP"/>
    <property type="match status" value="1"/>
</dbReference>
<dbReference type="GO" id="GO:0007029">
    <property type="term" value="P:endoplasmic reticulum organization"/>
    <property type="evidence" value="ECO:0007669"/>
    <property type="project" value="InterPro"/>
</dbReference>
<evidence type="ECO:0000256" key="5">
    <source>
        <dbReference type="ARBA" id="ARBA00022989"/>
    </source>
</evidence>
<comment type="similarity">
    <text evidence="2">Belongs to the jagunal family.</text>
</comment>
<keyword evidence="7" id="KW-0694">RNA-binding</keyword>
<gene>
    <name evidence="10" type="ORF">Mgra_00001365</name>
</gene>
<keyword evidence="11" id="KW-1185">Reference proteome</keyword>
<accession>A0A8T0A0Q8</accession>
<feature type="transmembrane region" description="Helical" evidence="8">
    <location>
        <begin position="381"/>
        <end position="400"/>
    </location>
</feature>
<sequence length="474" mass="55071">MHLERCFRTLPHHQDTGGFFVAILRRKESVKLNENNNLVEQQEAVNKQITTLIRKQNFSRKRRGFVNKEEPFIFLANHSEETDLRESLKKYFGILPENFSHKNLLFIMFKVVNAGMSILKNIISEKVSPCHYRIKQDGLPILLPWITKRIIDLPTPLFIRILHGGKTSEKEISQYLPLNDLGEEESLFFKDFEPGSLILRINSPFSKVVCAWIGANSISAFVSREERFHLLSILGEDITKFKRKTETTRQGKAAAKFNNNNKIKLVLLMSSTGPRPLGTDGTDFKHRQRVAASIKLSIQYKFYLKLLFLLHFLILLPLWAKVGGELIFTHFKLMKQPTVWRRIDLPRAYPWEYMWCLSFIPIILAIPSFQKNKLLLLKLSYYSQFLFGITPCAIGLGSQFPELLDYIRFGEQSKVPTFSGNFPMVILWYLFFLAVFQIQGFSMYFTFNLLNAWKRDPITLKQSAEKAQGVKKDE</sequence>
<dbReference type="InterPro" id="IPR001678">
    <property type="entry name" value="MeTrfase_RsmB-F_NOP2_dom"/>
</dbReference>
<dbReference type="Proteomes" id="UP000605970">
    <property type="component" value="Unassembled WGS sequence"/>
</dbReference>
<dbReference type="Pfam" id="PF07086">
    <property type="entry name" value="Jagunal"/>
    <property type="match status" value="1"/>
</dbReference>
<dbReference type="PANTHER" id="PTHR20955">
    <property type="entry name" value="PROTEIN JAGUNAL HOMOLOG 1"/>
    <property type="match status" value="1"/>
</dbReference>
<dbReference type="InterPro" id="IPR057285">
    <property type="entry name" value="Pre-PUA_NSUN2"/>
</dbReference>
<feature type="transmembrane region" description="Helical" evidence="8">
    <location>
        <begin position="426"/>
        <end position="447"/>
    </location>
</feature>
<feature type="domain" description="SAM-dependent MTase RsmB/NOP-type" evidence="9">
    <location>
        <begin position="1"/>
        <end position="27"/>
    </location>
</feature>
<keyword evidence="4" id="KW-0256">Endoplasmic reticulum</keyword>
<evidence type="ECO:0000256" key="6">
    <source>
        <dbReference type="ARBA" id="ARBA00023136"/>
    </source>
</evidence>
<dbReference type="PANTHER" id="PTHR20955:SF1">
    <property type="entry name" value="PROTEIN JAGUNAL HOMOLOG 1"/>
    <property type="match status" value="1"/>
</dbReference>
<evidence type="ECO:0000256" key="2">
    <source>
        <dbReference type="ARBA" id="ARBA00008462"/>
    </source>
</evidence>
<dbReference type="InterPro" id="IPR057286">
    <property type="entry name" value="PUA_NSUN2"/>
</dbReference>
<dbReference type="GO" id="GO:0016192">
    <property type="term" value="P:vesicle-mediated transport"/>
    <property type="evidence" value="ECO:0007669"/>
    <property type="project" value="TreeGrafter"/>
</dbReference>
<comment type="similarity">
    <text evidence="7">Belongs to the class I-like SAM-binding methyltransferase superfamily. RsmB/NOP family.</text>
</comment>
<dbReference type="GO" id="GO:0008168">
    <property type="term" value="F:methyltransferase activity"/>
    <property type="evidence" value="ECO:0007669"/>
    <property type="project" value="UniProtKB-KW"/>
</dbReference>
<evidence type="ECO:0000256" key="4">
    <source>
        <dbReference type="ARBA" id="ARBA00022824"/>
    </source>
</evidence>
<evidence type="ECO:0000256" key="3">
    <source>
        <dbReference type="ARBA" id="ARBA00022692"/>
    </source>
</evidence>